<comment type="caution">
    <text evidence="2">The sequence shown here is derived from an EMBL/GenBank/DDBJ whole genome shotgun (WGS) entry which is preliminary data.</text>
</comment>
<evidence type="ECO:0008006" key="4">
    <source>
        <dbReference type="Google" id="ProtNLM"/>
    </source>
</evidence>
<gene>
    <name evidence="2" type="ORF">E2493_13675</name>
</gene>
<dbReference type="OrthoDB" id="6107348at2"/>
<feature type="transmembrane region" description="Helical" evidence="1">
    <location>
        <begin position="73"/>
        <end position="92"/>
    </location>
</feature>
<keyword evidence="1" id="KW-0812">Transmembrane</keyword>
<evidence type="ECO:0000313" key="3">
    <source>
        <dbReference type="Proteomes" id="UP000298213"/>
    </source>
</evidence>
<keyword evidence="1" id="KW-0472">Membrane</keyword>
<evidence type="ECO:0000256" key="1">
    <source>
        <dbReference type="SAM" id="Phobius"/>
    </source>
</evidence>
<dbReference type="RefSeq" id="WP_135087713.1">
    <property type="nucleotide sequence ID" value="NZ_SPDV01000027.1"/>
</dbReference>
<organism evidence="2 3">
    <name type="scientific">Sphingomonas parva</name>
    <dbReference type="NCBI Taxonomy" id="2555898"/>
    <lineage>
        <taxon>Bacteria</taxon>
        <taxon>Pseudomonadati</taxon>
        <taxon>Pseudomonadota</taxon>
        <taxon>Alphaproteobacteria</taxon>
        <taxon>Sphingomonadales</taxon>
        <taxon>Sphingomonadaceae</taxon>
        <taxon>Sphingomonas</taxon>
    </lineage>
</organism>
<feature type="transmembrane region" description="Helical" evidence="1">
    <location>
        <begin position="104"/>
        <end position="123"/>
    </location>
</feature>
<sequence length="126" mass="13746">MLKPRRYFVQLGAAMSLYAGLLIASNRIDDAFHPEGAVRIALALSPMIGAVAAAWVILRAILRMDEMQRRIQLEAIAFSFLGTALITFGWGFAQEAGLPGLHAFGVWAIMGSLWGLGVGILTLRYR</sequence>
<feature type="transmembrane region" description="Helical" evidence="1">
    <location>
        <begin position="7"/>
        <end position="28"/>
    </location>
</feature>
<dbReference type="Proteomes" id="UP000298213">
    <property type="component" value="Unassembled WGS sequence"/>
</dbReference>
<keyword evidence="1" id="KW-1133">Transmembrane helix</keyword>
<dbReference type="AlphaFoldDB" id="A0A4Y8ZNU8"/>
<keyword evidence="3" id="KW-1185">Reference proteome</keyword>
<proteinExistence type="predicted"/>
<accession>A0A4Y8ZNU8</accession>
<evidence type="ECO:0000313" key="2">
    <source>
        <dbReference type="EMBL" id="TFI57693.1"/>
    </source>
</evidence>
<feature type="transmembrane region" description="Helical" evidence="1">
    <location>
        <begin position="40"/>
        <end position="61"/>
    </location>
</feature>
<name>A0A4Y8ZNU8_9SPHN</name>
<protein>
    <recommendedName>
        <fullName evidence="4">Transmembrane protein</fullName>
    </recommendedName>
</protein>
<reference evidence="2 3" key="1">
    <citation type="submission" date="2019-03" db="EMBL/GenBank/DDBJ databases">
        <title>Genome sequence of Sphingomonas sp. 17J27-24.</title>
        <authorList>
            <person name="Kim M."/>
            <person name="Maeng S."/>
            <person name="Sathiyaraj S."/>
        </authorList>
    </citation>
    <scope>NUCLEOTIDE SEQUENCE [LARGE SCALE GENOMIC DNA]</scope>
    <source>
        <strain evidence="2 3">17J27-24</strain>
    </source>
</reference>
<dbReference type="EMBL" id="SPDV01000027">
    <property type="protein sequence ID" value="TFI57693.1"/>
    <property type="molecule type" value="Genomic_DNA"/>
</dbReference>